<dbReference type="Gramene" id="HORVU.MOREX.r2.3HG0260570.1">
    <property type="protein sequence ID" value="HORVU.MOREX.r2.3HG0260570.1.CDS.1"/>
    <property type="gene ID" value="HORVU.MOREX.r2.3HG0260570"/>
</dbReference>
<evidence type="ECO:0000313" key="1">
    <source>
        <dbReference type="EnsemblPlants" id="HORVU.MOREX.r3.3HG0311950.1.CDS1"/>
    </source>
</evidence>
<dbReference type="PANTHER" id="PTHR33170:SF22">
    <property type="entry name" value="OS10G0417100 PROTEIN"/>
    <property type="match status" value="1"/>
</dbReference>
<accession>A0A8I6XTX9</accession>
<keyword evidence="2" id="KW-1185">Reference proteome</keyword>
<reference evidence="1" key="3">
    <citation type="submission" date="2022-01" db="UniProtKB">
        <authorList>
            <consortium name="EnsemblPlants"/>
        </authorList>
    </citation>
    <scope>IDENTIFICATION</scope>
    <source>
        <strain evidence="1">subsp. vulgare</strain>
    </source>
</reference>
<sequence length="94" mass="10624">MCGFQAEGKGFFYIHDHSTPSQTTDRNRFIVISVVEGHASGRQLEEFFNSHINTNWRCSARSIGPNTFVMRFPFPRDVDKACFAESMNVKTCGG</sequence>
<reference evidence="2" key="1">
    <citation type="journal article" date="2012" name="Nature">
        <title>A physical, genetic and functional sequence assembly of the barley genome.</title>
        <authorList>
            <consortium name="The International Barley Genome Sequencing Consortium"/>
            <person name="Mayer K.F."/>
            <person name="Waugh R."/>
            <person name="Brown J.W."/>
            <person name="Schulman A."/>
            <person name="Langridge P."/>
            <person name="Platzer M."/>
            <person name="Fincher G.B."/>
            <person name="Muehlbauer G.J."/>
            <person name="Sato K."/>
            <person name="Close T.J."/>
            <person name="Wise R.P."/>
            <person name="Stein N."/>
        </authorList>
    </citation>
    <scope>NUCLEOTIDE SEQUENCE [LARGE SCALE GENOMIC DNA]</scope>
    <source>
        <strain evidence="2">cv. Morex</strain>
    </source>
</reference>
<name>A0A8I6XTX9_HORVV</name>
<organism evidence="1 2">
    <name type="scientific">Hordeum vulgare subsp. vulgare</name>
    <name type="common">Domesticated barley</name>
    <dbReference type="NCBI Taxonomy" id="112509"/>
    <lineage>
        <taxon>Eukaryota</taxon>
        <taxon>Viridiplantae</taxon>
        <taxon>Streptophyta</taxon>
        <taxon>Embryophyta</taxon>
        <taxon>Tracheophyta</taxon>
        <taxon>Spermatophyta</taxon>
        <taxon>Magnoliopsida</taxon>
        <taxon>Liliopsida</taxon>
        <taxon>Poales</taxon>
        <taxon>Poaceae</taxon>
        <taxon>BOP clade</taxon>
        <taxon>Pooideae</taxon>
        <taxon>Triticodae</taxon>
        <taxon>Triticeae</taxon>
        <taxon>Hordeinae</taxon>
        <taxon>Hordeum</taxon>
    </lineage>
</organism>
<dbReference type="Proteomes" id="UP000011116">
    <property type="component" value="Chromosome 3H"/>
</dbReference>
<proteinExistence type="predicted"/>
<evidence type="ECO:0000313" key="2">
    <source>
        <dbReference type="Proteomes" id="UP000011116"/>
    </source>
</evidence>
<dbReference type="EnsemblPlants" id="HORVU.MOREX.r3.3HG0311950.1">
    <property type="protein sequence ID" value="HORVU.MOREX.r3.3HG0311950.1.CDS1"/>
    <property type="gene ID" value="HORVU.MOREX.r3.3HG0311950"/>
</dbReference>
<dbReference type="Gramene" id="HORVU.MOREX.r3.3HG0311950.1">
    <property type="protein sequence ID" value="HORVU.MOREX.r3.3HG0311950.1.CDS1"/>
    <property type="gene ID" value="HORVU.MOREX.r3.3HG0311950"/>
</dbReference>
<reference evidence="1" key="2">
    <citation type="submission" date="2020-10" db="EMBL/GenBank/DDBJ databases">
        <authorList>
            <person name="Scholz U."/>
            <person name="Mascher M."/>
            <person name="Fiebig A."/>
        </authorList>
    </citation>
    <scope>NUCLEOTIDE SEQUENCE [LARGE SCALE GENOMIC DNA]</scope>
    <source>
        <strain evidence="1">cv. Morex</strain>
    </source>
</reference>
<dbReference type="PANTHER" id="PTHR33170">
    <property type="entry name" value="DUF4283 DOMAIN-CONTAINING PROTEIN-RELATED"/>
    <property type="match status" value="1"/>
</dbReference>
<protein>
    <submittedName>
        <fullName evidence="1">Uncharacterized protein</fullName>
    </submittedName>
</protein>
<dbReference type="AlphaFoldDB" id="A0A8I6XTX9"/>